<accession>A0AAR2M560</accession>
<dbReference type="InterPro" id="IPR016186">
    <property type="entry name" value="C-type_lectin-like/link_sf"/>
</dbReference>
<evidence type="ECO:0000313" key="5">
    <source>
        <dbReference type="Ensembl" id="ENSPNAP00000082362.1"/>
    </source>
</evidence>
<keyword evidence="3" id="KW-0472">Membrane</keyword>
<dbReference type="InterPro" id="IPR051379">
    <property type="entry name" value="C-type_Lectin_Receptor_IMM"/>
</dbReference>
<dbReference type="InterPro" id="IPR016187">
    <property type="entry name" value="CTDL_fold"/>
</dbReference>
<evidence type="ECO:0000256" key="2">
    <source>
        <dbReference type="SAM" id="MobiDB-lite"/>
    </source>
</evidence>
<organism evidence="5 6">
    <name type="scientific">Pygocentrus nattereri</name>
    <name type="common">Red-bellied piranha</name>
    <dbReference type="NCBI Taxonomy" id="42514"/>
    <lineage>
        <taxon>Eukaryota</taxon>
        <taxon>Metazoa</taxon>
        <taxon>Chordata</taxon>
        <taxon>Craniata</taxon>
        <taxon>Vertebrata</taxon>
        <taxon>Euteleostomi</taxon>
        <taxon>Actinopterygii</taxon>
        <taxon>Neopterygii</taxon>
        <taxon>Teleostei</taxon>
        <taxon>Ostariophysi</taxon>
        <taxon>Characiformes</taxon>
        <taxon>Characoidei</taxon>
        <taxon>Pygocentrus</taxon>
    </lineage>
</organism>
<keyword evidence="6" id="KW-1185">Reference proteome</keyword>
<keyword evidence="3" id="KW-1133">Transmembrane helix</keyword>
<dbReference type="GO" id="GO:0005886">
    <property type="term" value="C:plasma membrane"/>
    <property type="evidence" value="ECO:0007669"/>
    <property type="project" value="TreeGrafter"/>
</dbReference>
<reference evidence="5" key="2">
    <citation type="submission" date="2025-08" db="UniProtKB">
        <authorList>
            <consortium name="Ensembl"/>
        </authorList>
    </citation>
    <scope>IDENTIFICATION</scope>
</reference>
<reference evidence="5 6" key="1">
    <citation type="submission" date="2020-10" db="EMBL/GenBank/DDBJ databases">
        <title>Pygocentrus nattereri (red-bellied piranha) genome, fPygNat1, primary haplotype.</title>
        <authorList>
            <person name="Myers G."/>
            <person name="Meyer A."/>
            <person name="Karagic N."/>
            <person name="Pippel M."/>
            <person name="Winkler S."/>
            <person name="Tracey A."/>
            <person name="Wood J."/>
            <person name="Formenti G."/>
            <person name="Howe K."/>
            <person name="Fedrigo O."/>
            <person name="Jarvis E.D."/>
        </authorList>
    </citation>
    <scope>NUCLEOTIDE SEQUENCE [LARGE SCALE GENOMIC DNA]</scope>
</reference>
<evidence type="ECO:0000256" key="1">
    <source>
        <dbReference type="ARBA" id="ARBA00022734"/>
    </source>
</evidence>
<dbReference type="SUPFAM" id="SSF56436">
    <property type="entry name" value="C-type lectin-like"/>
    <property type="match status" value="1"/>
</dbReference>
<evidence type="ECO:0000256" key="3">
    <source>
        <dbReference type="SAM" id="Phobius"/>
    </source>
</evidence>
<keyword evidence="3" id="KW-0812">Transmembrane</keyword>
<feature type="compositionally biased region" description="Basic and acidic residues" evidence="2">
    <location>
        <begin position="19"/>
        <end position="30"/>
    </location>
</feature>
<dbReference type="InterPro" id="IPR001304">
    <property type="entry name" value="C-type_lectin-like"/>
</dbReference>
<dbReference type="GO" id="GO:0030246">
    <property type="term" value="F:carbohydrate binding"/>
    <property type="evidence" value="ECO:0007669"/>
    <property type="project" value="UniProtKB-KW"/>
</dbReference>
<dbReference type="Pfam" id="PF00059">
    <property type="entry name" value="Lectin_C"/>
    <property type="match status" value="1"/>
</dbReference>
<dbReference type="PANTHER" id="PTHR46746">
    <property type="entry name" value="KILLER CELL LECTIN-LIKE RECEPTOR SUBFAMILY F MEMBER 2"/>
    <property type="match status" value="1"/>
</dbReference>
<reference evidence="5" key="3">
    <citation type="submission" date="2025-09" db="UniProtKB">
        <authorList>
            <consortium name="Ensembl"/>
        </authorList>
    </citation>
    <scope>IDENTIFICATION</scope>
</reference>
<dbReference type="SMART" id="SM00034">
    <property type="entry name" value="CLECT"/>
    <property type="match status" value="1"/>
</dbReference>
<dbReference type="AlphaFoldDB" id="A0AAR2M560"/>
<dbReference type="Gene3D" id="3.10.100.10">
    <property type="entry name" value="Mannose-Binding Protein A, subunit A"/>
    <property type="match status" value="1"/>
</dbReference>
<keyword evidence="1" id="KW-0430">Lectin</keyword>
<dbReference type="RefSeq" id="XP_017574067.1">
    <property type="nucleotide sequence ID" value="XM_017718578.2"/>
</dbReference>
<sequence>MGIFKQTDHGNQTPNMPVKTEEELKPPNDDKQTVKCYRTATYYFALLCFLLAVVSFLEAFYSVQITVSFKGQMAEQEGRFRDLTGKCDALNRSYNNLFHRYPELNQHCTTNKTSNLRECKPCPEGWEPFMQKCYLFVSERKDWMSSQYLCLSVGGHLATVKNEEEQKFLCRKAEDFSQGDSYWLGLANMNPDGAWLWVDGTPVDDAEQFWDWSPVNGKNKDLCARMTPGGSYRTTWFTSSCKNGLKRICERSQGSVVL</sequence>
<feature type="domain" description="C-type lectin" evidence="4">
    <location>
        <begin position="129"/>
        <end position="250"/>
    </location>
</feature>
<evidence type="ECO:0000313" key="6">
    <source>
        <dbReference type="Proteomes" id="UP001501920"/>
    </source>
</evidence>
<dbReference type="GeneID" id="108439909"/>
<dbReference type="Proteomes" id="UP001501920">
    <property type="component" value="Chromosome 1"/>
</dbReference>
<dbReference type="PROSITE" id="PS50041">
    <property type="entry name" value="C_TYPE_LECTIN_2"/>
    <property type="match status" value="1"/>
</dbReference>
<dbReference type="Ensembl" id="ENSPNAT00000050820.1">
    <property type="protein sequence ID" value="ENSPNAP00000082362.1"/>
    <property type="gene ID" value="ENSPNAG00000033506.1"/>
</dbReference>
<feature type="region of interest" description="Disordered" evidence="2">
    <location>
        <begin position="1"/>
        <end position="30"/>
    </location>
</feature>
<dbReference type="GeneTree" id="ENSGT01030000234575"/>
<feature type="transmembrane region" description="Helical" evidence="3">
    <location>
        <begin position="42"/>
        <end position="63"/>
    </location>
</feature>
<name>A0AAR2M560_PYGNA</name>
<protein>
    <recommendedName>
        <fullName evidence="4">C-type lectin domain-containing protein</fullName>
    </recommendedName>
</protein>
<dbReference type="PANTHER" id="PTHR46746:SF3">
    <property type="entry name" value="C-TYPE LECTIN DOMAIN-CONTAINING PROTEIN-RELATED"/>
    <property type="match status" value="1"/>
</dbReference>
<proteinExistence type="predicted"/>
<evidence type="ECO:0000259" key="4">
    <source>
        <dbReference type="PROSITE" id="PS50041"/>
    </source>
</evidence>